<dbReference type="RefSeq" id="WP_146303574.1">
    <property type="nucleotide sequence ID" value="NZ_VOHS01000002.1"/>
</dbReference>
<dbReference type="Pfam" id="PF14129">
    <property type="entry name" value="DUF4296"/>
    <property type="match status" value="1"/>
</dbReference>
<protein>
    <submittedName>
        <fullName evidence="3">DUF4296 domain-containing protein</fullName>
    </submittedName>
</protein>
<gene>
    <name evidence="3" type="ORF">FEF09_02770</name>
</gene>
<dbReference type="OrthoDB" id="655149at2"/>
<dbReference type="Proteomes" id="UP000318815">
    <property type="component" value="Unassembled WGS sequence"/>
</dbReference>
<keyword evidence="4" id="KW-1185">Reference proteome</keyword>
<dbReference type="EMBL" id="VOHS01000002">
    <property type="protein sequence ID" value="TWW02084.1"/>
    <property type="molecule type" value="Genomic_DNA"/>
</dbReference>
<evidence type="ECO:0000313" key="4">
    <source>
        <dbReference type="Proteomes" id="UP000318815"/>
    </source>
</evidence>
<sequence>MYRILVVCLVLLLAACGEAEKVPKGVLSKEEMRDVLLDMNMADSYAGLEEDGVSIVVNDSIRKERLKVYYRQILDLHKLTPQEFNHSYAYYESHPDRFKAVYDMMFAVISKQKEGLDADVRNKEYTTNINSLLPVNNNTIIWSGQDTLIPFVKKNKRSISSPVIPPASRLPEPKPVKLRS</sequence>
<name>A0A5C6LZA6_9BACT</name>
<accession>A0A5C6LZA6</accession>
<feature type="signal peptide" evidence="1">
    <location>
        <begin position="1"/>
        <end position="19"/>
    </location>
</feature>
<evidence type="ECO:0000259" key="2">
    <source>
        <dbReference type="Pfam" id="PF14129"/>
    </source>
</evidence>
<keyword evidence="1" id="KW-0732">Signal</keyword>
<organism evidence="3 4">
    <name type="scientific">Chitinophaga pinensis</name>
    <dbReference type="NCBI Taxonomy" id="79329"/>
    <lineage>
        <taxon>Bacteria</taxon>
        <taxon>Pseudomonadati</taxon>
        <taxon>Bacteroidota</taxon>
        <taxon>Chitinophagia</taxon>
        <taxon>Chitinophagales</taxon>
        <taxon>Chitinophagaceae</taxon>
        <taxon>Chitinophaga</taxon>
    </lineage>
</organism>
<proteinExistence type="predicted"/>
<feature type="chain" id="PRO_5023057793" evidence="1">
    <location>
        <begin position="20"/>
        <end position="180"/>
    </location>
</feature>
<dbReference type="InterPro" id="IPR025381">
    <property type="entry name" value="DUF4296"/>
</dbReference>
<dbReference type="PROSITE" id="PS51257">
    <property type="entry name" value="PROKAR_LIPOPROTEIN"/>
    <property type="match status" value="1"/>
</dbReference>
<evidence type="ECO:0000313" key="3">
    <source>
        <dbReference type="EMBL" id="TWW02084.1"/>
    </source>
</evidence>
<reference evidence="3 4" key="1">
    <citation type="submission" date="2019-08" db="EMBL/GenBank/DDBJ databases">
        <title>Whole genome sequencing of chitin degrading bacteria Chitinophaga pinensis YS16.</title>
        <authorList>
            <person name="Singh R.P."/>
            <person name="Manchanda G."/>
            <person name="Maurya I.K."/>
            <person name="Joshi N.K."/>
            <person name="Srivastava A.K."/>
        </authorList>
    </citation>
    <scope>NUCLEOTIDE SEQUENCE [LARGE SCALE GENOMIC DNA]</scope>
    <source>
        <strain evidence="3 4">YS-16</strain>
    </source>
</reference>
<feature type="domain" description="DUF4296" evidence="2">
    <location>
        <begin position="23"/>
        <end position="113"/>
    </location>
</feature>
<comment type="caution">
    <text evidence="3">The sequence shown here is derived from an EMBL/GenBank/DDBJ whole genome shotgun (WGS) entry which is preliminary data.</text>
</comment>
<dbReference type="AlphaFoldDB" id="A0A5C6LZA6"/>
<evidence type="ECO:0000256" key="1">
    <source>
        <dbReference type="SAM" id="SignalP"/>
    </source>
</evidence>